<accession>A0ABY4CCE0</accession>
<evidence type="ECO:0000259" key="2">
    <source>
        <dbReference type="PROSITE" id="PS51688"/>
    </source>
</evidence>
<feature type="coiled-coil region" evidence="1">
    <location>
        <begin position="512"/>
        <end position="539"/>
    </location>
</feature>
<feature type="domain" description="Peptidase S74" evidence="2">
    <location>
        <begin position="415"/>
        <end position="505"/>
    </location>
</feature>
<sequence>MTAASSGAAIGLASADVTGTLPIANGGTGQTTAIAAFNGLSPLTTKGDIIVNDGTNDIRLPVGTNGQVLSANSAQASGLQWVTPTAGTVTSVTGTAPISVATGTSTPVISIANGTATGQTLRWGGAAWSATKLTYTDLINATSASPWPASSCTSGQAITWSSASDSFTCSTIAITGSNFSTQTANSVFAGPTTGAAAAPSFRALVAADLPVTGTGGAIVNGGNTLAAAATVGTNDAQNLVLETNNSARVTILSTGEVGIGQTPVANFQVNGAAIIGSGNGTFTNWSNFIFGSSNTITNTSGGSTGSMNIIGSGNDATTNLASFSYSLDIFGRDNTVTNAGNAFVAGRSNTVTGTNSVTIGNSITNSVASSLQIGISNTSKMTFLTTGYVGINTTAPSEALEVNGNVKATAYLYTSDARLKKEIITLPDALEKVLKLRGVNFVWKNTNEKTVGFIAQEVEAVYPELVKTDAKSGYKAVQYGNITAILIEALKEEHAQRIQAQDQLQRGIASVSEQSEARYKKLEKENQDLKARLERLEQVLLNGR</sequence>
<evidence type="ECO:0000313" key="3">
    <source>
        <dbReference type="EMBL" id="UOF01336.1"/>
    </source>
</evidence>
<evidence type="ECO:0000313" key="4">
    <source>
        <dbReference type="Proteomes" id="UP000830116"/>
    </source>
</evidence>
<reference evidence="3" key="1">
    <citation type="submission" date="2022-03" db="EMBL/GenBank/DDBJ databases">
        <title>Genome Identification and Characterization of new species Bdellovibrio reynosense LBG001 sp. nov. from a Mexico soil sample.</title>
        <authorList>
            <person name="Camilli A."/>
            <person name="Ajao Y."/>
            <person name="Guo X."/>
        </authorList>
    </citation>
    <scope>NUCLEOTIDE SEQUENCE</scope>
    <source>
        <strain evidence="3">LBG001</strain>
    </source>
</reference>
<dbReference type="EMBL" id="CP093442">
    <property type="protein sequence ID" value="UOF01336.1"/>
    <property type="molecule type" value="Genomic_DNA"/>
</dbReference>
<proteinExistence type="predicted"/>
<name>A0ABY4CCE0_9BACT</name>
<gene>
    <name evidence="3" type="ORF">MNR06_00010</name>
</gene>
<dbReference type="Pfam" id="PF13884">
    <property type="entry name" value="Peptidase_S74"/>
    <property type="match status" value="1"/>
</dbReference>
<protein>
    <submittedName>
        <fullName evidence="3">Tail fiber domain-containing protein</fullName>
    </submittedName>
</protein>
<dbReference type="Proteomes" id="UP000830116">
    <property type="component" value="Chromosome"/>
</dbReference>
<dbReference type="InterPro" id="IPR036388">
    <property type="entry name" value="WH-like_DNA-bd_sf"/>
</dbReference>
<dbReference type="Gene3D" id="1.10.10.10">
    <property type="entry name" value="Winged helix-like DNA-binding domain superfamily/Winged helix DNA-binding domain"/>
    <property type="match status" value="1"/>
</dbReference>
<evidence type="ECO:0000256" key="1">
    <source>
        <dbReference type="SAM" id="Coils"/>
    </source>
</evidence>
<keyword evidence="4" id="KW-1185">Reference proteome</keyword>
<organism evidence="3 4">
    <name type="scientific">Bdellovibrio reynosensis</name>
    <dbReference type="NCBI Taxonomy" id="2835041"/>
    <lineage>
        <taxon>Bacteria</taxon>
        <taxon>Pseudomonadati</taxon>
        <taxon>Bdellovibrionota</taxon>
        <taxon>Bdellovibrionia</taxon>
        <taxon>Bdellovibrionales</taxon>
        <taxon>Pseudobdellovibrionaceae</taxon>
        <taxon>Bdellovibrio</taxon>
    </lineage>
</organism>
<keyword evidence="1" id="KW-0175">Coiled coil</keyword>
<dbReference type="InterPro" id="IPR030392">
    <property type="entry name" value="S74_ICA"/>
</dbReference>
<dbReference type="PROSITE" id="PS51688">
    <property type="entry name" value="ICA"/>
    <property type="match status" value="1"/>
</dbReference>